<sequence length="356" mass="37637">MSELQEITGDTTPAPSIAAVAVEFPPYQVSQAEAMSGLTGFGGPDFERFGASAGVEKRRIAMPLANYGTLTGFTEANDIFIETALTLGERAILAALDSAEVKPEDVDVVFSTTVTGLAVPTLEARLANRLGLRPDVKRVPLFGLGCVAGAAGVARMHDYLRAFPKQVSVLLAVELCSLTLQRDDLSVANLVAASLFGDGAAAVVAKGAARTSTGPRVLDTRSRIYPETEDVMGWDIGSNGFKIKLSTEVATVAEKYVGEDVRNFLAEHGLTPDDISTWVCHPGGPKVIEAIENTLDLPVHAMDHTRNSLRENANLSSVSVLDVLSRNLAQPPAPGSFGLMIAMGPAFCSELVLLGW</sequence>
<dbReference type="InterPro" id="IPR011141">
    <property type="entry name" value="Polyketide_synthase_type-III"/>
</dbReference>
<comment type="similarity">
    <text evidence="2">Belongs to the thiolase-like superfamily. Chalcone/stilbene synthases family.</text>
</comment>
<comment type="pathway">
    <text evidence="1">Lipid metabolism; fatty acid biosynthesis.</text>
</comment>
<proteinExistence type="inferred from homology"/>
<dbReference type="RefSeq" id="WP_240262597.1">
    <property type="nucleotide sequence ID" value="NZ_CP092488.2"/>
</dbReference>
<dbReference type="InterPro" id="IPR001099">
    <property type="entry name" value="Chalcone/stilbene_synt_N"/>
</dbReference>
<evidence type="ECO:0000256" key="3">
    <source>
        <dbReference type="ARBA" id="ARBA00011738"/>
    </source>
</evidence>
<dbReference type="SUPFAM" id="SSF53901">
    <property type="entry name" value="Thiolase-like"/>
    <property type="match status" value="2"/>
</dbReference>
<dbReference type="PIRSF" id="PIRSF000451">
    <property type="entry name" value="PKS_III"/>
    <property type="match status" value="1"/>
</dbReference>
<protein>
    <submittedName>
        <fullName evidence="9">Type III polyketide synthase</fullName>
    </submittedName>
</protein>
<dbReference type="InterPro" id="IPR012328">
    <property type="entry name" value="Chalcone/stilbene_synt_C"/>
</dbReference>
<dbReference type="Gene3D" id="3.40.47.10">
    <property type="match status" value="2"/>
</dbReference>
<feature type="domain" description="Chalcone/stilbene synthase C-terminal" evidence="8">
    <location>
        <begin position="223"/>
        <end position="354"/>
    </location>
</feature>
<dbReference type="Pfam" id="PF00195">
    <property type="entry name" value="Chal_sti_synt_N"/>
    <property type="match status" value="1"/>
</dbReference>
<feature type="domain" description="Chalcone/stilbene synthase N-terminal" evidence="7">
    <location>
        <begin position="72"/>
        <end position="204"/>
    </location>
</feature>
<evidence type="ECO:0000256" key="1">
    <source>
        <dbReference type="ARBA" id="ARBA00005194"/>
    </source>
</evidence>
<keyword evidence="10" id="KW-1185">Reference proteome</keyword>
<evidence type="ECO:0000256" key="4">
    <source>
        <dbReference type="ARBA" id="ARBA00022679"/>
    </source>
</evidence>
<dbReference type="InterPro" id="IPR016039">
    <property type="entry name" value="Thiolase-like"/>
</dbReference>
<organism evidence="9 10">
    <name type="scientific">Mycobacterium paraterrae</name>
    <dbReference type="NCBI Taxonomy" id="577492"/>
    <lineage>
        <taxon>Bacteria</taxon>
        <taxon>Bacillati</taxon>
        <taxon>Actinomycetota</taxon>
        <taxon>Actinomycetes</taxon>
        <taxon>Mycobacteriales</taxon>
        <taxon>Mycobacteriaceae</taxon>
        <taxon>Mycobacterium</taxon>
    </lineage>
</organism>
<comment type="subunit">
    <text evidence="3">Homodimer.</text>
</comment>
<dbReference type="PANTHER" id="PTHR11877">
    <property type="entry name" value="HYDROXYMETHYLGLUTARYL-COA SYNTHASE"/>
    <property type="match status" value="1"/>
</dbReference>
<keyword evidence="5" id="KW-0276">Fatty acid metabolism</keyword>
<evidence type="ECO:0000313" key="10">
    <source>
        <dbReference type="Proteomes" id="UP001055336"/>
    </source>
</evidence>
<evidence type="ECO:0000256" key="5">
    <source>
        <dbReference type="ARBA" id="ARBA00022832"/>
    </source>
</evidence>
<dbReference type="PANTHER" id="PTHR11877:SF99">
    <property type="entry name" value="1,3,6,8-TETRAHYDROXYNAPHTHALENE SYNTHASE"/>
    <property type="match status" value="1"/>
</dbReference>
<gene>
    <name evidence="9" type="ORF">MKK62_05970</name>
</gene>
<evidence type="ECO:0000259" key="7">
    <source>
        <dbReference type="Pfam" id="PF00195"/>
    </source>
</evidence>
<dbReference type="Pfam" id="PF02797">
    <property type="entry name" value="Chal_sti_synt_C"/>
    <property type="match status" value="1"/>
</dbReference>
<name>A0ABY3VQX1_9MYCO</name>
<dbReference type="CDD" id="cd00831">
    <property type="entry name" value="CHS_like"/>
    <property type="match status" value="1"/>
</dbReference>
<keyword evidence="5" id="KW-0443">Lipid metabolism</keyword>
<keyword evidence="4" id="KW-0808">Transferase</keyword>
<reference evidence="9" key="1">
    <citation type="submission" date="2022-08" db="EMBL/GenBank/DDBJ databases">
        <title>Whole genome sequencing of non-tuberculosis mycobacteria type-strains.</title>
        <authorList>
            <person name="Igarashi Y."/>
            <person name="Osugi A."/>
            <person name="Mitarai S."/>
        </authorList>
    </citation>
    <scope>NUCLEOTIDE SEQUENCE</scope>
    <source>
        <strain evidence="9">DSM 45127</strain>
    </source>
</reference>
<evidence type="ECO:0000259" key="8">
    <source>
        <dbReference type="Pfam" id="PF02797"/>
    </source>
</evidence>
<evidence type="ECO:0000313" key="9">
    <source>
        <dbReference type="EMBL" id="UMB70838.1"/>
    </source>
</evidence>
<dbReference type="EMBL" id="CP092488">
    <property type="protein sequence ID" value="UMB70838.1"/>
    <property type="molecule type" value="Genomic_DNA"/>
</dbReference>
<evidence type="ECO:0000256" key="6">
    <source>
        <dbReference type="ARBA" id="ARBA00023315"/>
    </source>
</evidence>
<evidence type="ECO:0000256" key="2">
    <source>
        <dbReference type="ARBA" id="ARBA00005531"/>
    </source>
</evidence>
<dbReference type="Proteomes" id="UP001055336">
    <property type="component" value="Chromosome"/>
</dbReference>
<keyword evidence="6" id="KW-0012">Acyltransferase</keyword>
<accession>A0ABY3VQX1</accession>